<evidence type="ECO:0000313" key="6">
    <source>
        <dbReference type="Proteomes" id="UP001359886"/>
    </source>
</evidence>
<evidence type="ECO:0000256" key="1">
    <source>
        <dbReference type="ARBA" id="ARBA00004196"/>
    </source>
</evidence>
<feature type="chain" id="PRO_5043835837" evidence="4">
    <location>
        <begin position="27"/>
        <end position="313"/>
    </location>
</feature>
<reference evidence="5 6" key="1">
    <citation type="submission" date="2024-02" db="EMBL/GenBank/DDBJ databases">
        <title>A novel Wenzhouxiangellaceae bacterium, isolated from coastal sediments.</title>
        <authorList>
            <person name="Du Z.-J."/>
            <person name="Ye Y.-Q."/>
            <person name="Zhang X.-Y."/>
        </authorList>
    </citation>
    <scope>NUCLEOTIDE SEQUENCE [LARGE SCALE GENOMIC DNA]</scope>
    <source>
        <strain evidence="5 6">CH-27</strain>
    </source>
</reference>
<name>A0AAW9RA77_9GAMM</name>
<dbReference type="SUPFAM" id="SSF111369">
    <property type="entry name" value="HlyD-like secretion proteins"/>
    <property type="match status" value="1"/>
</dbReference>
<feature type="signal peptide" evidence="4">
    <location>
        <begin position="1"/>
        <end position="26"/>
    </location>
</feature>
<sequence>MMSKTSLSPLARMAVLLCTLAGPALAQPVEPGARVSALGRLEPQNGVLRVAAPLTPLSISGSVVSRLLVAPGDDVEVGQLLAVMETAEIEEALVNEAEAEYRLALRRAESARSRAEETCVQARVAEREAERRAALLEKGVAGEEEAESAAGQAEALAASCAAARTEVHAADAETAVAEARVERRRTELERSHVRAPAAGRILGIMAWPGEMAAQHGVLELGRVNHMFAIAEVYETDIGRVRVGQRAEVRSDALAEPLTGTVESIHGKVEKQDEIGTDPAARKDARIIEVEVRLDDPAAAAGLTYLQVEVVFQP</sequence>
<comment type="caution">
    <text evidence="5">The sequence shown here is derived from an EMBL/GenBank/DDBJ whole genome shotgun (WGS) entry which is preliminary data.</text>
</comment>
<feature type="coiled-coil region" evidence="3">
    <location>
        <begin position="87"/>
        <end position="114"/>
    </location>
</feature>
<evidence type="ECO:0000313" key="5">
    <source>
        <dbReference type="EMBL" id="MEJ8566737.1"/>
    </source>
</evidence>
<accession>A0AAW9RA77</accession>
<organism evidence="5 6">
    <name type="scientific">Elongatibacter sediminis</name>
    <dbReference type="NCBI Taxonomy" id="3119006"/>
    <lineage>
        <taxon>Bacteria</taxon>
        <taxon>Pseudomonadati</taxon>
        <taxon>Pseudomonadota</taxon>
        <taxon>Gammaproteobacteria</taxon>
        <taxon>Chromatiales</taxon>
        <taxon>Wenzhouxiangellaceae</taxon>
        <taxon>Elongatibacter</taxon>
    </lineage>
</organism>
<evidence type="ECO:0000256" key="2">
    <source>
        <dbReference type="ARBA" id="ARBA00023054"/>
    </source>
</evidence>
<dbReference type="GO" id="GO:0030313">
    <property type="term" value="C:cell envelope"/>
    <property type="evidence" value="ECO:0007669"/>
    <property type="project" value="UniProtKB-SubCell"/>
</dbReference>
<dbReference type="NCBIfam" id="TIGR02971">
    <property type="entry name" value="heterocyst_DevB"/>
    <property type="match status" value="1"/>
</dbReference>
<dbReference type="PANTHER" id="PTHR32347">
    <property type="entry name" value="EFFLUX SYSTEM COMPONENT YKNX-RELATED"/>
    <property type="match status" value="1"/>
</dbReference>
<gene>
    <name evidence="5" type="ORF">V3330_03765</name>
</gene>
<dbReference type="EMBL" id="JAZHOG010000002">
    <property type="protein sequence ID" value="MEJ8566737.1"/>
    <property type="molecule type" value="Genomic_DNA"/>
</dbReference>
<evidence type="ECO:0000256" key="3">
    <source>
        <dbReference type="SAM" id="Coils"/>
    </source>
</evidence>
<dbReference type="InterPro" id="IPR050465">
    <property type="entry name" value="UPF0194_transport"/>
</dbReference>
<keyword evidence="6" id="KW-1185">Reference proteome</keyword>
<dbReference type="RefSeq" id="WP_354694059.1">
    <property type="nucleotide sequence ID" value="NZ_JAZHOG010000002.1"/>
</dbReference>
<keyword evidence="2 3" id="KW-0175">Coiled coil</keyword>
<evidence type="ECO:0000256" key="4">
    <source>
        <dbReference type="SAM" id="SignalP"/>
    </source>
</evidence>
<dbReference type="Gene3D" id="2.40.30.170">
    <property type="match status" value="1"/>
</dbReference>
<dbReference type="AlphaFoldDB" id="A0AAW9RA77"/>
<dbReference type="Proteomes" id="UP001359886">
    <property type="component" value="Unassembled WGS sequence"/>
</dbReference>
<dbReference type="InterPro" id="IPR014315">
    <property type="entry name" value="ABC_heterocyst_DevB"/>
</dbReference>
<protein>
    <submittedName>
        <fullName evidence="5">Efflux RND transporter periplasmic adaptor subunit</fullName>
    </submittedName>
</protein>
<dbReference type="PANTHER" id="PTHR32347:SF27">
    <property type="entry name" value="RND EFFLUX PUMP MEMBRANE FUSION PROTEIN BARREL-SANDWICH DOMAIN-CONTAINING PROTEIN"/>
    <property type="match status" value="1"/>
</dbReference>
<comment type="subcellular location">
    <subcellularLocation>
        <location evidence="1">Cell envelope</location>
    </subcellularLocation>
</comment>
<proteinExistence type="predicted"/>
<dbReference type="Gene3D" id="2.40.50.100">
    <property type="match status" value="1"/>
</dbReference>
<keyword evidence="4" id="KW-0732">Signal</keyword>